<feature type="transmembrane region" description="Helical" evidence="1">
    <location>
        <begin position="87"/>
        <end position="106"/>
    </location>
</feature>
<feature type="transmembrane region" description="Helical" evidence="1">
    <location>
        <begin position="313"/>
        <end position="333"/>
    </location>
</feature>
<feature type="transmembrane region" description="Helical" evidence="1">
    <location>
        <begin position="282"/>
        <end position="301"/>
    </location>
</feature>
<protein>
    <recommendedName>
        <fullName evidence="4">DUF3667 domain-containing protein</fullName>
    </recommendedName>
</protein>
<feature type="transmembrane region" description="Helical" evidence="1">
    <location>
        <begin position="241"/>
        <end position="262"/>
    </location>
</feature>
<dbReference type="EMBL" id="PPSL01000005">
    <property type="protein sequence ID" value="PQJ09857.1"/>
    <property type="molecule type" value="Genomic_DNA"/>
</dbReference>
<keyword evidence="1" id="KW-0812">Transmembrane</keyword>
<dbReference type="Pfam" id="PF12412">
    <property type="entry name" value="DUF3667"/>
    <property type="match status" value="1"/>
</dbReference>
<proteinExistence type="predicted"/>
<keyword evidence="1" id="KW-0472">Membrane</keyword>
<dbReference type="OrthoDB" id="675873at2"/>
<name>A0A2S7STC9_9BACT</name>
<evidence type="ECO:0008006" key="4">
    <source>
        <dbReference type="Google" id="ProtNLM"/>
    </source>
</evidence>
<feature type="transmembrane region" description="Helical" evidence="1">
    <location>
        <begin position="217"/>
        <end position="234"/>
    </location>
</feature>
<keyword evidence="1" id="KW-1133">Transmembrane helix</keyword>
<sequence length="340" mass="39889">MSGHHHARKENICLNCGATLYGHFCHVCGQENNEPRENAWHIVRHFFEDITHFDGKFFDSLKYVITRPGFLAKEYTKGRRVSYLNPIRMYLLYSAIFFLITFSLLMKHEHTTPEVARFRDSIEQHNEGKMLGYNKATVPGTDQTADYLSFGRVYPRDGARVFDSIQRTLPDTSARKVHGMEDFFYRNVAKLSTAYHRDPNRFMEQLNEQFTHSLSKIFFISLPLFTLLLWLMYLRRKEQFFVAHAVFTIHFYCMVFVFGLLLQLINQIEVESDAMVTVLQGFGLSVFLGMYVYLYVAMYRFYNQGWFKTAVKWLIQSIFFTAVLVVVTVLMYIKAMSNLG</sequence>
<comment type="caution">
    <text evidence="2">The sequence shown here is derived from an EMBL/GenBank/DDBJ whole genome shotgun (WGS) entry which is preliminary data.</text>
</comment>
<dbReference type="InterPro" id="IPR022134">
    <property type="entry name" value="DUF3667"/>
</dbReference>
<evidence type="ECO:0000256" key="1">
    <source>
        <dbReference type="SAM" id="Phobius"/>
    </source>
</evidence>
<gene>
    <name evidence="2" type="ORF">CJD36_018200</name>
</gene>
<dbReference type="AlphaFoldDB" id="A0A2S7STC9"/>
<organism evidence="2 3">
    <name type="scientific">Flavipsychrobacter stenotrophus</name>
    <dbReference type="NCBI Taxonomy" id="2077091"/>
    <lineage>
        <taxon>Bacteria</taxon>
        <taxon>Pseudomonadati</taxon>
        <taxon>Bacteroidota</taxon>
        <taxon>Chitinophagia</taxon>
        <taxon>Chitinophagales</taxon>
        <taxon>Chitinophagaceae</taxon>
        <taxon>Flavipsychrobacter</taxon>
    </lineage>
</organism>
<evidence type="ECO:0000313" key="3">
    <source>
        <dbReference type="Proteomes" id="UP000239872"/>
    </source>
</evidence>
<accession>A0A2S7STC9</accession>
<dbReference type="Proteomes" id="UP000239872">
    <property type="component" value="Unassembled WGS sequence"/>
</dbReference>
<evidence type="ECO:0000313" key="2">
    <source>
        <dbReference type="EMBL" id="PQJ09857.1"/>
    </source>
</evidence>
<keyword evidence="3" id="KW-1185">Reference proteome</keyword>
<reference evidence="2 3" key="1">
    <citation type="submission" date="2018-01" db="EMBL/GenBank/DDBJ databases">
        <title>A novel member of the phylum Bacteroidetes isolated from glacier ice.</title>
        <authorList>
            <person name="Liu Q."/>
            <person name="Xin Y.-H."/>
        </authorList>
    </citation>
    <scope>NUCLEOTIDE SEQUENCE [LARGE SCALE GENOMIC DNA]</scope>
    <source>
        <strain evidence="2 3">RB1R16</strain>
    </source>
</reference>
<dbReference type="RefSeq" id="WP_105040629.1">
    <property type="nucleotide sequence ID" value="NZ_PPSL01000005.1"/>
</dbReference>